<name>A0A6A5SDN0_9PLEO</name>
<gene>
    <name evidence="1" type="ORF">EJ02DRAFT_438469</name>
</gene>
<accession>A0A6A5SDN0</accession>
<dbReference type="Proteomes" id="UP000800038">
    <property type="component" value="Unassembled WGS sequence"/>
</dbReference>
<sequence>MAVLIDLPTELLEQIYHFVGSIDNTIPAVSHRGPYLPPTTDLIDIIVRSKLSRKPPYPLMTLPVSTERCIRPTRNLAYSSNFDLYDDRYKRIFQRTSNHHLSLITHSSFHQTQSLMTILINSPTSAQALYALPDHAKKYFADKAMLAFEMYESWQEGAKKIRIMFPEKWHKMLWSVWWWANSEGKARAKMERWRAGRV</sequence>
<proteinExistence type="predicted"/>
<organism evidence="1 2">
    <name type="scientific">Clathrospora elynae</name>
    <dbReference type="NCBI Taxonomy" id="706981"/>
    <lineage>
        <taxon>Eukaryota</taxon>
        <taxon>Fungi</taxon>
        <taxon>Dikarya</taxon>
        <taxon>Ascomycota</taxon>
        <taxon>Pezizomycotina</taxon>
        <taxon>Dothideomycetes</taxon>
        <taxon>Pleosporomycetidae</taxon>
        <taxon>Pleosporales</taxon>
        <taxon>Diademaceae</taxon>
        <taxon>Clathrospora</taxon>
    </lineage>
</organism>
<keyword evidence="2" id="KW-1185">Reference proteome</keyword>
<reference evidence="1" key="1">
    <citation type="journal article" date="2020" name="Stud. Mycol.">
        <title>101 Dothideomycetes genomes: a test case for predicting lifestyles and emergence of pathogens.</title>
        <authorList>
            <person name="Haridas S."/>
            <person name="Albert R."/>
            <person name="Binder M."/>
            <person name="Bloem J."/>
            <person name="Labutti K."/>
            <person name="Salamov A."/>
            <person name="Andreopoulos B."/>
            <person name="Baker S."/>
            <person name="Barry K."/>
            <person name="Bills G."/>
            <person name="Bluhm B."/>
            <person name="Cannon C."/>
            <person name="Castanera R."/>
            <person name="Culley D."/>
            <person name="Daum C."/>
            <person name="Ezra D."/>
            <person name="Gonzalez J."/>
            <person name="Henrissat B."/>
            <person name="Kuo A."/>
            <person name="Liang C."/>
            <person name="Lipzen A."/>
            <person name="Lutzoni F."/>
            <person name="Magnuson J."/>
            <person name="Mondo S."/>
            <person name="Nolan M."/>
            <person name="Ohm R."/>
            <person name="Pangilinan J."/>
            <person name="Park H.-J."/>
            <person name="Ramirez L."/>
            <person name="Alfaro M."/>
            <person name="Sun H."/>
            <person name="Tritt A."/>
            <person name="Yoshinaga Y."/>
            <person name="Zwiers L.-H."/>
            <person name="Turgeon B."/>
            <person name="Goodwin S."/>
            <person name="Spatafora J."/>
            <person name="Crous P."/>
            <person name="Grigoriev I."/>
        </authorList>
    </citation>
    <scope>NUCLEOTIDE SEQUENCE</scope>
    <source>
        <strain evidence="1">CBS 161.51</strain>
    </source>
</reference>
<protein>
    <submittedName>
        <fullName evidence="1">Uncharacterized protein</fullName>
    </submittedName>
</protein>
<dbReference type="EMBL" id="ML976182">
    <property type="protein sequence ID" value="KAF1936566.1"/>
    <property type="molecule type" value="Genomic_DNA"/>
</dbReference>
<dbReference type="AlphaFoldDB" id="A0A6A5SDN0"/>
<evidence type="ECO:0000313" key="1">
    <source>
        <dbReference type="EMBL" id="KAF1936566.1"/>
    </source>
</evidence>
<dbReference type="OrthoDB" id="5384804at2759"/>
<evidence type="ECO:0000313" key="2">
    <source>
        <dbReference type="Proteomes" id="UP000800038"/>
    </source>
</evidence>